<name>A0A381N208_9ZZZZ</name>
<proteinExistence type="predicted"/>
<dbReference type="EMBL" id="UINC01000029">
    <property type="protein sequence ID" value="SUZ47673.1"/>
    <property type="molecule type" value="Genomic_DNA"/>
</dbReference>
<evidence type="ECO:0008006" key="2">
    <source>
        <dbReference type="Google" id="ProtNLM"/>
    </source>
</evidence>
<reference evidence="1" key="1">
    <citation type="submission" date="2018-05" db="EMBL/GenBank/DDBJ databases">
        <authorList>
            <person name="Lanie J.A."/>
            <person name="Ng W.-L."/>
            <person name="Kazmierczak K.M."/>
            <person name="Andrzejewski T.M."/>
            <person name="Davidsen T.M."/>
            <person name="Wayne K.J."/>
            <person name="Tettelin H."/>
            <person name="Glass J.I."/>
            <person name="Rusch D."/>
            <person name="Podicherti R."/>
            <person name="Tsui H.-C.T."/>
            <person name="Winkler M.E."/>
        </authorList>
    </citation>
    <scope>NUCLEOTIDE SEQUENCE</scope>
</reference>
<evidence type="ECO:0000313" key="1">
    <source>
        <dbReference type="EMBL" id="SUZ47673.1"/>
    </source>
</evidence>
<accession>A0A381N208</accession>
<organism evidence="1">
    <name type="scientific">marine metagenome</name>
    <dbReference type="NCBI Taxonomy" id="408172"/>
    <lineage>
        <taxon>unclassified sequences</taxon>
        <taxon>metagenomes</taxon>
        <taxon>ecological metagenomes</taxon>
    </lineage>
</organism>
<dbReference type="AlphaFoldDB" id="A0A381N208"/>
<protein>
    <recommendedName>
        <fullName evidence="2">DUF481 domain-containing protein</fullName>
    </recommendedName>
</protein>
<sequence length="152" mass="17630">MVLKTDLNANQKFSPFLIFQWTFDSTTALDYRINPGMGGKVRLGKGLSISYAGLWEIEKYTGYKENSFFRHSFRPKQKLSPMEGVKIEEQFFYKPTYKFDSYLIENIFSIYVDTVIPGVSLSIQYNYNLNSNPPAGYKKEDTYISFGFSLQL</sequence>
<gene>
    <name evidence="1" type="ORF">METZ01_LOCUS527</name>
</gene>